<protein>
    <submittedName>
        <fullName evidence="15">Alpha-glucosidase/alpha-galactosidase</fullName>
    </submittedName>
</protein>
<keyword evidence="6 13" id="KW-0520">NAD</keyword>
<dbReference type="SUPFAM" id="SSF56327">
    <property type="entry name" value="LDH C-terminal domain-like"/>
    <property type="match status" value="1"/>
</dbReference>
<proteinExistence type="inferred from homology"/>
<evidence type="ECO:0000313" key="15">
    <source>
        <dbReference type="EMBL" id="HJB37953.1"/>
    </source>
</evidence>
<evidence type="ECO:0000256" key="13">
    <source>
        <dbReference type="RuleBase" id="RU361152"/>
    </source>
</evidence>
<dbReference type="InterPro" id="IPR001088">
    <property type="entry name" value="Glyco_hydro_4"/>
</dbReference>
<dbReference type="NCBIfam" id="NF011657">
    <property type="entry name" value="PRK15076.1"/>
    <property type="match status" value="1"/>
</dbReference>
<feature type="site" description="Increases basicity of active site Tyr" evidence="12">
    <location>
        <position position="114"/>
    </location>
</feature>
<reference evidence="15" key="2">
    <citation type="submission" date="2021-04" db="EMBL/GenBank/DDBJ databases">
        <authorList>
            <person name="Gilroy R."/>
        </authorList>
    </citation>
    <scope>NUCLEOTIDE SEQUENCE</scope>
    <source>
        <strain evidence="15">ChiBcolR8-3208</strain>
    </source>
</reference>
<comment type="caution">
    <text evidence="15">The sequence shown here is derived from an EMBL/GenBank/DDBJ whole genome shotgun (WGS) entry which is preliminary data.</text>
</comment>
<evidence type="ECO:0000256" key="4">
    <source>
        <dbReference type="ARBA" id="ARBA00022723"/>
    </source>
</evidence>
<keyword evidence="7 11" id="KW-0464">Manganese</keyword>
<evidence type="ECO:0000259" key="14">
    <source>
        <dbReference type="Pfam" id="PF11975"/>
    </source>
</evidence>
<dbReference type="Proteomes" id="UP000824214">
    <property type="component" value="Unassembled WGS sequence"/>
</dbReference>
<dbReference type="GO" id="GO:0005975">
    <property type="term" value="P:carbohydrate metabolic process"/>
    <property type="evidence" value="ECO:0007669"/>
    <property type="project" value="InterPro"/>
</dbReference>
<gene>
    <name evidence="15" type="ORF">H9942_07795</name>
</gene>
<comment type="subunit">
    <text evidence="3">Homotetramer.</text>
</comment>
<accession>A0A9D2RYX7</accession>
<dbReference type="CDD" id="cd05297">
    <property type="entry name" value="GH4_alpha_glucosidase_galactosidase"/>
    <property type="match status" value="1"/>
</dbReference>
<dbReference type="PANTHER" id="PTHR32092:SF6">
    <property type="entry name" value="ALPHA-GALACTOSIDASE"/>
    <property type="match status" value="1"/>
</dbReference>
<evidence type="ECO:0000256" key="2">
    <source>
        <dbReference type="ARBA" id="ARBA00010141"/>
    </source>
</evidence>
<evidence type="ECO:0000256" key="11">
    <source>
        <dbReference type="PIRSR" id="PIRSR601088-3"/>
    </source>
</evidence>
<keyword evidence="8" id="KW-0119">Carbohydrate metabolism</keyword>
<dbReference type="PRINTS" id="PR00732">
    <property type="entry name" value="GLHYDRLASE4"/>
</dbReference>
<keyword evidence="4 11" id="KW-0479">Metal-binding</keyword>
<keyword evidence="5 13" id="KW-0378">Hydrolase</keyword>
<evidence type="ECO:0000256" key="10">
    <source>
        <dbReference type="PIRSR" id="PIRSR601088-2"/>
    </source>
</evidence>
<feature type="binding site" evidence="11">
    <location>
        <position position="173"/>
    </location>
    <ligand>
        <name>Mn(2+)</name>
        <dbReference type="ChEBI" id="CHEBI:29035"/>
    </ligand>
</feature>
<dbReference type="PANTHER" id="PTHR32092">
    <property type="entry name" value="6-PHOSPHO-BETA-GLUCOSIDASE-RELATED"/>
    <property type="match status" value="1"/>
</dbReference>
<feature type="binding site" evidence="10">
    <location>
        <position position="152"/>
    </location>
    <ligand>
        <name>substrate</name>
    </ligand>
</feature>
<evidence type="ECO:0000256" key="1">
    <source>
        <dbReference type="ARBA" id="ARBA00001936"/>
    </source>
</evidence>
<comment type="cofactor">
    <cofactor evidence="13">
        <name>NAD(+)</name>
        <dbReference type="ChEBI" id="CHEBI:57540"/>
    </cofactor>
    <text evidence="13">Binds 1 NAD(+) per subunit.</text>
</comment>
<evidence type="ECO:0000256" key="12">
    <source>
        <dbReference type="PIRSR" id="PIRSR601088-4"/>
    </source>
</evidence>
<evidence type="ECO:0000256" key="5">
    <source>
        <dbReference type="ARBA" id="ARBA00022801"/>
    </source>
</evidence>
<keyword evidence="11" id="KW-0408">Iron</keyword>
<comment type="cofactor">
    <cofactor evidence="1">
        <name>Mn(2+)</name>
        <dbReference type="ChEBI" id="CHEBI:29035"/>
    </cofactor>
</comment>
<evidence type="ECO:0000256" key="8">
    <source>
        <dbReference type="ARBA" id="ARBA00023277"/>
    </source>
</evidence>
<dbReference type="Pfam" id="PF11975">
    <property type="entry name" value="Glyco_hydro_4C"/>
    <property type="match status" value="1"/>
</dbReference>
<keyword evidence="9 13" id="KW-0326">Glycosidase</keyword>
<dbReference type="GO" id="GO:0016616">
    <property type="term" value="F:oxidoreductase activity, acting on the CH-OH group of donors, NAD or NADP as acceptor"/>
    <property type="evidence" value="ECO:0007669"/>
    <property type="project" value="InterPro"/>
</dbReference>
<evidence type="ECO:0000256" key="9">
    <source>
        <dbReference type="ARBA" id="ARBA00023295"/>
    </source>
</evidence>
<dbReference type="InterPro" id="IPR022616">
    <property type="entry name" value="Glyco_hydro_4_C"/>
</dbReference>
<dbReference type="GO" id="GO:0046872">
    <property type="term" value="F:metal ion binding"/>
    <property type="evidence" value="ECO:0007669"/>
    <property type="project" value="UniProtKB-KW"/>
</dbReference>
<name>A0A9D2RYX7_9FIRM</name>
<dbReference type="AlphaFoldDB" id="A0A9D2RYX7"/>
<keyword evidence="11" id="KW-0533">Nickel</keyword>
<dbReference type="SUPFAM" id="SSF51735">
    <property type="entry name" value="NAD(P)-binding Rossmann-fold domains"/>
    <property type="match status" value="1"/>
</dbReference>
<dbReference type="InterPro" id="IPR036291">
    <property type="entry name" value="NAD(P)-bd_dom_sf"/>
</dbReference>
<evidence type="ECO:0000256" key="6">
    <source>
        <dbReference type="ARBA" id="ARBA00023027"/>
    </source>
</evidence>
<dbReference type="Pfam" id="PF02056">
    <property type="entry name" value="Glyco_hydro_4"/>
    <property type="match status" value="1"/>
</dbReference>
<evidence type="ECO:0000256" key="7">
    <source>
        <dbReference type="ARBA" id="ARBA00023211"/>
    </source>
</evidence>
<sequence length="441" mass="49879">MLKITFMGAGSTVFARNVLGDVMCTPALRECEIALYDIDGQRLDESYRILSTINQNINEGRAVLKTYLGVENRKEALRGAKFVVNAIQVGFYEPCTVIDFEIPKKYGLRQTIADTLGIGGIMRALRTIPVLEDFARDMEEVCPDALFLNYTNPMAMLSGYMQRYTGVQTVGLCHSVQTCSQHLLESLGMEDKLEGRKELIAGINHMAWLLSIQDKDGNDLYPEIKKRAKEKNAAEKHGDMVRFDYIDKLGYYCTESSEHNAEYNCFYIKKNYPELIERFNIPLDEYPRRCVNQIKGWKEMSEKLLSDTELSHERSKEYASYIMESVITGAPLQIGGNVLNTGHLIEDFPEQACVEVPCLVNGTGVHPTYVGHLPPVLAAMNMTNINTQLLTIEAARTRKKEDILRAVMLEPHTATELSIDDMAKMIDELIEAHGEYMAMYH</sequence>
<dbReference type="Gene3D" id="3.90.1820.10">
    <property type="entry name" value="AglA-like glucosidase"/>
    <property type="match status" value="1"/>
</dbReference>
<comment type="similarity">
    <text evidence="2 13">Belongs to the glycosyl hydrolase 4 family.</text>
</comment>
<dbReference type="EMBL" id="DWXZ01000166">
    <property type="protein sequence ID" value="HJB37953.1"/>
    <property type="molecule type" value="Genomic_DNA"/>
</dbReference>
<dbReference type="GO" id="GO:0004553">
    <property type="term" value="F:hydrolase activity, hydrolyzing O-glycosyl compounds"/>
    <property type="evidence" value="ECO:0007669"/>
    <property type="project" value="InterPro"/>
</dbReference>
<reference evidence="15" key="1">
    <citation type="journal article" date="2021" name="PeerJ">
        <title>Extensive microbial diversity within the chicken gut microbiome revealed by metagenomics and culture.</title>
        <authorList>
            <person name="Gilroy R."/>
            <person name="Ravi A."/>
            <person name="Getino M."/>
            <person name="Pursley I."/>
            <person name="Horton D.L."/>
            <person name="Alikhan N.F."/>
            <person name="Baker D."/>
            <person name="Gharbi K."/>
            <person name="Hall N."/>
            <person name="Watson M."/>
            <person name="Adriaenssens E.M."/>
            <person name="Foster-Nyarko E."/>
            <person name="Jarju S."/>
            <person name="Secka A."/>
            <person name="Antonio M."/>
            <person name="Oren A."/>
            <person name="Chaudhuri R.R."/>
            <person name="La Ragione R."/>
            <person name="Hildebrand F."/>
            <person name="Pallen M.J."/>
        </authorList>
    </citation>
    <scope>NUCLEOTIDE SEQUENCE</scope>
    <source>
        <strain evidence="15">ChiBcolR8-3208</strain>
    </source>
</reference>
<evidence type="ECO:0000313" key="16">
    <source>
        <dbReference type="Proteomes" id="UP000824214"/>
    </source>
</evidence>
<feature type="binding site" evidence="11">
    <location>
        <position position="205"/>
    </location>
    <ligand>
        <name>Mn(2+)</name>
        <dbReference type="ChEBI" id="CHEBI:29035"/>
    </ligand>
</feature>
<feature type="domain" description="Glycosyl hydrolase family 4 C-terminal" evidence="14">
    <location>
        <begin position="200"/>
        <end position="413"/>
    </location>
</feature>
<evidence type="ECO:0000256" key="3">
    <source>
        <dbReference type="ARBA" id="ARBA00011881"/>
    </source>
</evidence>
<keyword evidence="11" id="KW-0170">Cobalt</keyword>
<organism evidence="15 16">
    <name type="scientific">Candidatus Acutalibacter ornithocaccae</name>
    <dbReference type="NCBI Taxonomy" id="2838416"/>
    <lineage>
        <taxon>Bacteria</taxon>
        <taxon>Bacillati</taxon>
        <taxon>Bacillota</taxon>
        <taxon>Clostridia</taxon>
        <taxon>Eubacteriales</taxon>
        <taxon>Acutalibacteraceae</taxon>
        <taxon>Acutalibacter</taxon>
    </lineage>
</organism>
<dbReference type="InterPro" id="IPR053715">
    <property type="entry name" value="GH4_Enzyme_sf"/>
</dbReference>
<dbReference type="InterPro" id="IPR015955">
    <property type="entry name" value="Lactate_DH/Glyco_Ohase_4_C"/>
</dbReference>